<feature type="region of interest" description="Disordered" evidence="1">
    <location>
        <begin position="1"/>
        <end position="22"/>
    </location>
</feature>
<dbReference type="GO" id="GO:0030246">
    <property type="term" value="F:carbohydrate binding"/>
    <property type="evidence" value="ECO:0007669"/>
    <property type="project" value="InterPro"/>
</dbReference>
<comment type="caution">
    <text evidence="2">The sequence shown here is derived from an EMBL/GenBank/DDBJ whole genome shotgun (WGS) entry which is preliminary data.</text>
</comment>
<keyword evidence="3" id="KW-1185">Reference proteome</keyword>
<dbReference type="Proteomes" id="UP000447434">
    <property type="component" value="Chromosome 20"/>
</dbReference>
<reference evidence="3" key="1">
    <citation type="journal article" date="2020" name="Nat. Commun.">
        <title>Genome sequence of the cluster root forming white lupin.</title>
        <authorList>
            <person name="Hufnagel B."/>
            <person name="Marques A."/>
            <person name="Soriano A."/>
            <person name="Marques L."/>
            <person name="Divol F."/>
            <person name="Doumas P."/>
            <person name="Sallet E."/>
            <person name="Mancinotti D."/>
            <person name="Carrere S."/>
            <person name="Marande W."/>
            <person name="Arribat S."/>
            <person name="Keller J."/>
            <person name="Huneau C."/>
            <person name="Blein T."/>
            <person name="Aime D."/>
            <person name="Laguerre M."/>
            <person name="Taylor J."/>
            <person name="Schubert V."/>
            <person name="Nelson M."/>
            <person name="Geu-Flores F."/>
            <person name="Crespi M."/>
            <person name="Gallardo-Guerrero K."/>
            <person name="Delaux P.-M."/>
            <person name="Salse J."/>
            <person name="Berges H."/>
            <person name="Guyot R."/>
            <person name="Gouzy J."/>
            <person name="Peret B."/>
        </authorList>
    </citation>
    <scope>NUCLEOTIDE SEQUENCE [LARGE SCALE GENOMIC DNA]</scope>
    <source>
        <strain evidence="3">cv. Amiga</strain>
    </source>
</reference>
<dbReference type="SUPFAM" id="SSF74650">
    <property type="entry name" value="Galactose mutarotase-like"/>
    <property type="match status" value="1"/>
</dbReference>
<dbReference type="GO" id="GO:0005975">
    <property type="term" value="P:carbohydrate metabolic process"/>
    <property type="evidence" value="ECO:0007669"/>
    <property type="project" value="InterPro"/>
</dbReference>
<sequence>MSTNEKDKIPSSPLPSSSLQSLTPFVDFSKGINGLDKVILRDSRGSSAEVYLYGGHVTSWKNDHGEELLFLSNKAVFKPPKAIRGGIPICFPQLFWKKR</sequence>
<proteinExistence type="predicted"/>
<name>A0A6A4NK96_LUPAL</name>
<accession>A0A6A4NK96</accession>
<evidence type="ECO:0000313" key="3">
    <source>
        <dbReference type="Proteomes" id="UP000447434"/>
    </source>
</evidence>
<dbReference type="Gene3D" id="2.70.98.10">
    <property type="match status" value="1"/>
</dbReference>
<gene>
    <name evidence="2" type="ORF">Lalb_Chr20g0116351</name>
</gene>
<dbReference type="AlphaFoldDB" id="A0A6A4NK96"/>
<dbReference type="OrthoDB" id="1659429at2759"/>
<dbReference type="GO" id="GO:0047938">
    <property type="term" value="F:glucose-6-phosphate 1-epimerase activity"/>
    <property type="evidence" value="ECO:0007669"/>
    <property type="project" value="TreeGrafter"/>
</dbReference>
<protein>
    <submittedName>
        <fullName evidence="2">Putative aldose 1-/Glucose-6-phosphate 1-epimerase, galactose mutarotase-like protein</fullName>
    </submittedName>
</protein>
<evidence type="ECO:0000256" key="1">
    <source>
        <dbReference type="SAM" id="MobiDB-lite"/>
    </source>
</evidence>
<dbReference type="PANTHER" id="PTHR11122:SF13">
    <property type="entry name" value="GLUCOSE-6-PHOSPHATE 1-EPIMERASE"/>
    <property type="match status" value="1"/>
</dbReference>
<dbReference type="Pfam" id="PF01263">
    <property type="entry name" value="Aldose_epim"/>
    <property type="match status" value="1"/>
</dbReference>
<dbReference type="GO" id="GO:0005737">
    <property type="term" value="C:cytoplasm"/>
    <property type="evidence" value="ECO:0007669"/>
    <property type="project" value="TreeGrafter"/>
</dbReference>
<dbReference type="InterPro" id="IPR011013">
    <property type="entry name" value="Gal_mutarotase_sf_dom"/>
</dbReference>
<organism evidence="2 3">
    <name type="scientific">Lupinus albus</name>
    <name type="common">White lupine</name>
    <name type="synonym">Lupinus termis</name>
    <dbReference type="NCBI Taxonomy" id="3870"/>
    <lineage>
        <taxon>Eukaryota</taxon>
        <taxon>Viridiplantae</taxon>
        <taxon>Streptophyta</taxon>
        <taxon>Embryophyta</taxon>
        <taxon>Tracheophyta</taxon>
        <taxon>Spermatophyta</taxon>
        <taxon>Magnoliopsida</taxon>
        <taxon>eudicotyledons</taxon>
        <taxon>Gunneridae</taxon>
        <taxon>Pentapetalae</taxon>
        <taxon>rosids</taxon>
        <taxon>fabids</taxon>
        <taxon>Fabales</taxon>
        <taxon>Fabaceae</taxon>
        <taxon>Papilionoideae</taxon>
        <taxon>50 kb inversion clade</taxon>
        <taxon>genistoids sensu lato</taxon>
        <taxon>core genistoids</taxon>
        <taxon>Genisteae</taxon>
        <taxon>Lupinus</taxon>
    </lineage>
</organism>
<feature type="compositionally biased region" description="Low complexity" evidence="1">
    <location>
        <begin position="10"/>
        <end position="22"/>
    </location>
</feature>
<dbReference type="InterPro" id="IPR008183">
    <property type="entry name" value="Aldose_1/G6P_1-epimerase"/>
</dbReference>
<evidence type="ECO:0000313" key="2">
    <source>
        <dbReference type="EMBL" id="KAE9591235.1"/>
    </source>
</evidence>
<dbReference type="EMBL" id="WOCE01000020">
    <property type="protein sequence ID" value="KAE9591235.1"/>
    <property type="molecule type" value="Genomic_DNA"/>
</dbReference>
<dbReference type="PANTHER" id="PTHR11122">
    <property type="entry name" value="APOSPORY-ASSOCIATED PROTEIN C-RELATED"/>
    <property type="match status" value="1"/>
</dbReference>
<dbReference type="InterPro" id="IPR014718">
    <property type="entry name" value="GH-type_carb-bd"/>
</dbReference>